<evidence type="ECO:0000313" key="2">
    <source>
        <dbReference type="Proteomes" id="UP000294933"/>
    </source>
</evidence>
<organism evidence="1 2">
    <name type="scientific">Rickenella mellea</name>
    <dbReference type="NCBI Taxonomy" id="50990"/>
    <lineage>
        <taxon>Eukaryota</taxon>
        <taxon>Fungi</taxon>
        <taxon>Dikarya</taxon>
        <taxon>Basidiomycota</taxon>
        <taxon>Agaricomycotina</taxon>
        <taxon>Agaricomycetes</taxon>
        <taxon>Hymenochaetales</taxon>
        <taxon>Rickenellaceae</taxon>
        <taxon>Rickenella</taxon>
    </lineage>
</organism>
<dbReference type="EMBL" id="ML170173">
    <property type="protein sequence ID" value="TDL22713.1"/>
    <property type="molecule type" value="Genomic_DNA"/>
</dbReference>
<dbReference type="Proteomes" id="UP000294933">
    <property type="component" value="Unassembled WGS sequence"/>
</dbReference>
<dbReference type="AlphaFoldDB" id="A0A4Y7Q4X6"/>
<dbReference type="VEuPathDB" id="FungiDB:BD410DRAFT_787997"/>
<keyword evidence="2" id="KW-1185">Reference proteome</keyword>
<protein>
    <submittedName>
        <fullName evidence="1">Uncharacterized protein</fullName>
    </submittedName>
</protein>
<gene>
    <name evidence="1" type="ORF">BD410DRAFT_787997</name>
</gene>
<reference evidence="1 2" key="1">
    <citation type="submission" date="2018-06" db="EMBL/GenBank/DDBJ databases">
        <title>A transcriptomic atlas of mushroom development highlights an independent origin of complex multicellularity.</title>
        <authorList>
            <consortium name="DOE Joint Genome Institute"/>
            <person name="Krizsan K."/>
            <person name="Almasi E."/>
            <person name="Merenyi Z."/>
            <person name="Sahu N."/>
            <person name="Viragh M."/>
            <person name="Koszo T."/>
            <person name="Mondo S."/>
            <person name="Kiss B."/>
            <person name="Balint B."/>
            <person name="Kues U."/>
            <person name="Barry K."/>
            <person name="Hegedus J.C."/>
            <person name="Henrissat B."/>
            <person name="Johnson J."/>
            <person name="Lipzen A."/>
            <person name="Ohm R."/>
            <person name="Nagy I."/>
            <person name="Pangilinan J."/>
            <person name="Yan J."/>
            <person name="Xiong Y."/>
            <person name="Grigoriev I.V."/>
            <person name="Hibbett D.S."/>
            <person name="Nagy L.G."/>
        </authorList>
    </citation>
    <scope>NUCLEOTIDE SEQUENCE [LARGE SCALE GENOMIC DNA]</scope>
    <source>
        <strain evidence="1 2">SZMC22713</strain>
    </source>
</reference>
<name>A0A4Y7Q4X6_9AGAM</name>
<evidence type="ECO:0000313" key="1">
    <source>
        <dbReference type="EMBL" id="TDL22713.1"/>
    </source>
</evidence>
<feature type="non-terminal residue" evidence="1">
    <location>
        <position position="69"/>
    </location>
</feature>
<sequence>MGVRNIRISGYARAFNASPRHRVLSSFTADLTWKSLISVGCSQITSSSGRDAVGILPNTNFSGQAQDEA</sequence>
<proteinExistence type="predicted"/>
<accession>A0A4Y7Q4X6</accession>